<name>A0AAV4M3H5_9ARAC</name>
<reference evidence="1 2" key="1">
    <citation type="submission" date="2021-06" db="EMBL/GenBank/DDBJ databases">
        <title>Caerostris darwini draft genome.</title>
        <authorList>
            <person name="Kono N."/>
            <person name="Arakawa K."/>
        </authorList>
    </citation>
    <scope>NUCLEOTIDE SEQUENCE [LARGE SCALE GENOMIC DNA]</scope>
</reference>
<dbReference type="Proteomes" id="UP001054837">
    <property type="component" value="Unassembled WGS sequence"/>
</dbReference>
<dbReference type="EMBL" id="BPLQ01000045">
    <property type="protein sequence ID" value="GIX66997.1"/>
    <property type="molecule type" value="Genomic_DNA"/>
</dbReference>
<accession>A0AAV4M3H5</accession>
<evidence type="ECO:0000313" key="2">
    <source>
        <dbReference type="Proteomes" id="UP001054837"/>
    </source>
</evidence>
<comment type="caution">
    <text evidence="1">The sequence shown here is derived from an EMBL/GenBank/DDBJ whole genome shotgun (WGS) entry which is preliminary data.</text>
</comment>
<keyword evidence="2" id="KW-1185">Reference proteome</keyword>
<dbReference type="AlphaFoldDB" id="A0AAV4M3H5"/>
<proteinExistence type="predicted"/>
<protein>
    <submittedName>
        <fullName evidence="1">Uncharacterized protein</fullName>
    </submittedName>
</protein>
<organism evidence="1 2">
    <name type="scientific">Caerostris darwini</name>
    <dbReference type="NCBI Taxonomy" id="1538125"/>
    <lineage>
        <taxon>Eukaryota</taxon>
        <taxon>Metazoa</taxon>
        <taxon>Ecdysozoa</taxon>
        <taxon>Arthropoda</taxon>
        <taxon>Chelicerata</taxon>
        <taxon>Arachnida</taxon>
        <taxon>Araneae</taxon>
        <taxon>Araneomorphae</taxon>
        <taxon>Entelegynae</taxon>
        <taxon>Araneoidea</taxon>
        <taxon>Araneidae</taxon>
        <taxon>Caerostris</taxon>
    </lineage>
</organism>
<gene>
    <name evidence="1" type="ORF">CDAR_12031</name>
</gene>
<sequence>MRFLQSIRCTAPNCTCEGFTPSKPNIRSCNSCHHGWVAHDLVTCTNGYKNIRTRKRTPNHQAGTLGGLPSRQQVGTSLPAINLDRVFPTKFF</sequence>
<evidence type="ECO:0000313" key="1">
    <source>
        <dbReference type="EMBL" id="GIX66997.1"/>
    </source>
</evidence>